<evidence type="ECO:0000313" key="2">
    <source>
        <dbReference type="EMBL" id="OAP90957.1"/>
    </source>
</evidence>
<dbReference type="Proteomes" id="UP000078302">
    <property type="component" value="Unassembled WGS sequence"/>
</dbReference>
<organism evidence="2 3">
    <name type="scientific">Acidithiobacillus ferrooxidans</name>
    <name type="common">Thiobacillus ferrooxidans</name>
    <dbReference type="NCBI Taxonomy" id="920"/>
    <lineage>
        <taxon>Bacteria</taxon>
        <taxon>Pseudomonadati</taxon>
        <taxon>Pseudomonadota</taxon>
        <taxon>Acidithiobacillia</taxon>
        <taxon>Acidithiobacillales</taxon>
        <taxon>Acidithiobacillaceae</taxon>
        <taxon>Acidithiobacillus</taxon>
    </lineage>
</organism>
<reference evidence="2 3" key="1">
    <citation type="submission" date="2016-04" db="EMBL/GenBank/DDBJ databases">
        <title>Acidithiobacillus ferrooxidans genome sequencing and assembly.</title>
        <authorList>
            <person name="Zhou Z."/>
        </authorList>
    </citation>
    <scope>NUCLEOTIDE SEQUENCE [LARGE SCALE GENOMIC DNA]</scope>
    <source>
        <strain evidence="2 3">BY0502</strain>
    </source>
</reference>
<keyword evidence="3" id="KW-1185">Reference proteome</keyword>
<evidence type="ECO:0000256" key="1">
    <source>
        <dbReference type="SAM" id="MobiDB-lite"/>
    </source>
</evidence>
<dbReference type="RefSeq" id="WP_064219272.1">
    <property type="nucleotide sequence ID" value="NZ_LVXZ01000110.1"/>
</dbReference>
<accession>A0A179BGV4</accession>
<protein>
    <submittedName>
        <fullName evidence="2">Uncharacterized protein</fullName>
    </submittedName>
</protein>
<feature type="region of interest" description="Disordered" evidence="1">
    <location>
        <begin position="140"/>
        <end position="159"/>
    </location>
</feature>
<proteinExistence type="predicted"/>
<sequence>MSLFDQVMDRVFSAVRADRLPVAYQFSAARMVEERNVRTVAEWLEEASEEHIREVLEHIVWAGSWCEEGAVIRAIRRVQQETAMATCVKCRCDDLHACPEGCSWLRLDRKTGLGLCSACSHRLADWDAGDRTLAGCSPGHGSGDEFRDARSIPVSGVNS</sequence>
<comment type="caution">
    <text evidence="2">The sequence shown here is derived from an EMBL/GenBank/DDBJ whole genome shotgun (WGS) entry which is preliminary data.</text>
</comment>
<gene>
    <name evidence="2" type="ORF">A4H96_08945</name>
</gene>
<dbReference type="AlphaFoldDB" id="A0A179BGV4"/>
<dbReference type="EMBL" id="LVXZ01000110">
    <property type="protein sequence ID" value="OAP90957.1"/>
    <property type="molecule type" value="Genomic_DNA"/>
</dbReference>
<dbReference type="OrthoDB" id="9034828at2"/>
<evidence type="ECO:0000313" key="3">
    <source>
        <dbReference type="Proteomes" id="UP000078302"/>
    </source>
</evidence>
<name>A0A179BGV4_ACIFR</name>